<comment type="caution">
    <text evidence="2">The sequence shown here is derived from an EMBL/GenBank/DDBJ whole genome shotgun (WGS) entry which is preliminary data.</text>
</comment>
<protein>
    <submittedName>
        <fullName evidence="2">Uncharacterized protein</fullName>
    </submittedName>
</protein>
<organism evidence="2 3">
    <name type="scientific">Reticulomyxa filosa</name>
    <dbReference type="NCBI Taxonomy" id="46433"/>
    <lineage>
        <taxon>Eukaryota</taxon>
        <taxon>Sar</taxon>
        <taxon>Rhizaria</taxon>
        <taxon>Retaria</taxon>
        <taxon>Foraminifera</taxon>
        <taxon>Monothalamids</taxon>
        <taxon>Reticulomyxidae</taxon>
        <taxon>Reticulomyxa</taxon>
    </lineage>
</organism>
<keyword evidence="1" id="KW-1133">Transmembrane helix</keyword>
<feature type="transmembrane region" description="Helical" evidence="1">
    <location>
        <begin position="16"/>
        <end position="34"/>
    </location>
</feature>
<feature type="non-terminal residue" evidence="2">
    <location>
        <position position="216"/>
    </location>
</feature>
<keyword evidence="1" id="KW-0472">Membrane</keyword>
<dbReference type="Proteomes" id="UP000023152">
    <property type="component" value="Unassembled WGS sequence"/>
</dbReference>
<dbReference type="AlphaFoldDB" id="X6LM73"/>
<proteinExistence type="predicted"/>
<evidence type="ECO:0000313" key="2">
    <source>
        <dbReference type="EMBL" id="ETO02724.1"/>
    </source>
</evidence>
<reference evidence="2 3" key="1">
    <citation type="journal article" date="2013" name="Curr. Biol.">
        <title>The Genome of the Foraminiferan Reticulomyxa filosa.</title>
        <authorList>
            <person name="Glockner G."/>
            <person name="Hulsmann N."/>
            <person name="Schleicher M."/>
            <person name="Noegel A.A."/>
            <person name="Eichinger L."/>
            <person name="Gallinger C."/>
            <person name="Pawlowski J."/>
            <person name="Sierra R."/>
            <person name="Euteneuer U."/>
            <person name="Pillet L."/>
            <person name="Moustafa A."/>
            <person name="Platzer M."/>
            <person name="Groth M."/>
            <person name="Szafranski K."/>
            <person name="Schliwa M."/>
        </authorList>
    </citation>
    <scope>NUCLEOTIDE SEQUENCE [LARGE SCALE GENOMIC DNA]</scope>
</reference>
<feature type="non-terminal residue" evidence="2">
    <location>
        <position position="1"/>
    </location>
</feature>
<dbReference type="EMBL" id="ASPP01035053">
    <property type="protein sequence ID" value="ETO02724.1"/>
    <property type="molecule type" value="Genomic_DNA"/>
</dbReference>
<name>X6LM73_RETFI</name>
<feature type="transmembrane region" description="Helical" evidence="1">
    <location>
        <begin position="40"/>
        <end position="62"/>
    </location>
</feature>
<keyword evidence="1" id="KW-0812">Transmembrane</keyword>
<keyword evidence="3" id="KW-1185">Reference proteome</keyword>
<gene>
    <name evidence="2" type="ORF">RFI_34689</name>
</gene>
<evidence type="ECO:0000313" key="3">
    <source>
        <dbReference type="Proteomes" id="UP000023152"/>
    </source>
</evidence>
<evidence type="ECO:0000256" key="1">
    <source>
        <dbReference type="SAM" id="Phobius"/>
    </source>
</evidence>
<accession>X6LM73</accession>
<sequence length="216" mass="24951">TTGRVSFVRFRRVTHMLSQSIPALGWYAYLWYYARDDVNVLWLYVGAAISAVNTVYSFLTIWREAKSMDVSFEEYFLIALRLFGGFVPKMKGIKNGIVTDVNYAYYSFGSYSYAKFVSAVESQYSSLHRVVMSALTLRSLSEFLCYHLGAAMKGKRAAVEVWPPFSPWAIWQKLNLGRTRVTVGQFKHALRQLDFIKDKQQVLFEDVYADLSEIYQ</sequence>